<reference evidence="2" key="4">
    <citation type="submission" date="2025-05" db="UniProtKB">
        <authorList>
            <consortium name="EnsemblFungi"/>
        </authorList>
    </citation>
    <scope>IDENTIFICATION</scope>
    <source>
        <strain evidence="2">isolate 1-1 / race 1 (BBBD)</strain>
    </source>
</reference>
<keyword evidence="3" id="KW-1185">Reference proteome</keyword>
<reference evidence="1" key="2">
    <citation type="submission" date="2016-05" db="EMBL/GenBank/DDBJ databases">
        <title>Comparative analysis highlights variable genome content of wheat rusts and divergence of the mating loci.</title>
        <authorList>
            <person name="Cuomo C.A."/>
            <person name="Bakkeren G."/>
            <person name="Szabo L."/>
            <person name="Khalil H."/>
            <person name="Joly D."/>
            <person name="Goldberg J."/>
            <person name="Young S."/>
            <person name="Zeng Q."/>
            <person name="Fellers J."/>
        </authorList>
    </citation>
    <scope>NUCLEOTIDE SEQUENCE [LARGE SCALE GENOMIC DNA]</scope>
    <source>
        <strain evidence="1">1-1 BBBD Race 1</strain>
    </source>
</reference>
<organism evidence="1">
    <name type="scientific">Puccinia triticina (isolate 1-1 / race 1 (BBBD))</name>
    <name type="common">Brown leaf rust fungus</name>
    <dbReference type="NCBI Taxonomy" id="630390"/>
    <lineage>
        <taxon>Eukaryota</taxon>
        <taxon>Fungi</taxon>
        <taxon>Dikarya</taxon>
        <taxon>Basidiomycota</taxon>
        <taxon>Pucciniomycotina</taxon>
        <taxon>Pucciniomycetes</taxon>
        <taxon>Pucciniales</taxon>
        <taxon>Pucciniaceae</taxon>
        <taxon>Puccinia</taxon>
    </lineage>
</organism>
<dbReference type="Proteomes" id="UP000005240">
    <property type="component" value="Unassembled WGS sequence"/>
</dbReference>
<evidence type="ECO:0000313" key="3">
    <source>
        <dbReference type="Proteomes" id="UP000005240"/>
    </source>
</evidence>
<dbReference type="EMBL" id="ADAS02000117">
    <property type="protein sequence ID" value="OAV89836.1"/>
    <property type="molecule type" value="Genomic_DNA"/>
</dbReference>
<dbReference type="VEuPathDB" id="FungiDB:PTTG_28541"/>
<sequence>MGIHHGTIVISANLDGQLKAALGLTPSMNIIDSNQSGRLGHQRPLPSLLHPKPLPRIFAGLLASLEPSTSRSDSLSGVIAGLSQGYGRTRTEEKKTTLSELAIRNLRSDKNFSHVWLTLPTLNSSSYPQPWERVFGLPSHFTR</sequence>
<dbReference type="AlphaFoldDB" id="A0A180GAS6"/>
<protein>
    <submittedName>
        <fullName evidence="1 2">Uncharacterized protein</fullName>
    </submittedName>
</protein>
<proteinExistence type="predicted"/>
<reference evidence="1" key="1">
    <citation type="submission" date="2009-11" db="EMBL/GenBank/DDBJ databases">
        <authorList>
            <consortium name="The Broad Institute Genome Sequencing Platform"/>
            <person name="Ward D."/>
            <person name="Feldgarden M."/>
            <person name="Earl A."/>
            <person name="Young S.K."/>
            <person name="Zeng Q."/>
            <person name="Koehrsen M."/>
            <person name="Alvarado L."/>
            <person name="Berlin A."/>
            <person name="Bochicchio J."/>
            <person name="Borenstein D."/>
            <person name="Chapman S.B."/>
            <person name="Chen Z."/>
            <person name="Engels R."/>
            <person name="Freedman E."/>
            <person name="Gellesch M."/>
            <person name="Goldberg J."/>
            <person name="Griggs A."/>
            <person name="Gujja S."/>
            <person name="Heilman E."/>
            <person name="Heiman D."/>
            <person name="Hepburn T."/>
            <person name="Howarth C."/>
            <person name="Jen D."/>
            <person name="Larson L."/>
            <person name="Lewis B."/>
            <person name="Mehta T."/>
            <person name="Park D."/>
            <person name="Pearson M."/>
            <person name="Roberts A."/>
            <person name="Saif S."/>
            <person name="Shea T."/>
            <person name="Shenoy N."/>
            <person name="Sisk P."/>
            <person name="Stolte C."/>
            <person name="Sykes S."/>
            <person name="Thomson T."/>
            <person name="Walk T."/>
            <person name="White J."/>
            <person name="Yandava C."/>
            <person name="Izard J."/>
            <person name="Baranova O.V."/>
            <person name="Blanton J.M."/>
            <person name="Tanner A.C."/>
            <person name="Dewhirst F.E."/>
            <person name="Haas B."/>
            <person name="Nusbaum C."/>
            <person name="Birren B."/>
        </authorList>
    </citation>
    <scope>NUCLEOTIDE SEQUENCE [LARGE SCALE GENOMIC DNA]</scope>
    <source>
        <strain evidence="1">1-1 BBBD Race 1</strain>
    </source>
</reference>
<name>A0A180GAS6_PUCT1</name>
<evidence type="ECO:0000313" key="2">
    <source>
        <dbReference type="EnsemblFungi" id="PTTG_28541-t43_1-p1"/>
    </source>
</evidence>
<reference evidence="2 3" key="3">
    <citation type="journal article" date="2017" name="G3 (Bethesda)">
        <title>Comparative analysis highlights variable genome content of wheat rusts and divergence of the mating loci.</title>
        <authorList>
            <person name="Cuomo C.A."/>
            <person name="Bakkeren G."/>
            <person name="Khalil H.B."/>
            <person name="Panwar V."/>
            <person name="Joly D."/>
            <person name="Linning R."/>
            <person name="Sakthikumar S."/>
            <person name="Song X."/>
            <person name="Adiconis X."/>
            <person name="Fan L."/>
            <person name="Goldberg J.M."/>
            <person name="Levin J.Z."/>
            <person name="Young S."/>
            <person name="Zeng Q."/>
            <person name="Anikster Y."/>
            <person name="Bruce M."/>
            <person name="Wang M."/>
            <person name="Yin C."/>
            <person name="McCallum B."/>
            <person name="Szabo L.J."/>
            <person name="Hulbert S."/>
            <person name="Chen X."/>
            <person name="Fellers J.P."/>
        </authorList>
    </citation>
    <scope>NUCLEOTIDE SEQUENCE</scope>
    <source>
        <strain evidence="2">isolate 1-1 / race 1 (BBBD)</strain>
        <strain evidence="3">Isolate 1-1 / race 1 (BBBD)</strain>
    </source>
</reference>
<gene>
    <name evidence="1" type="ORF">PTTG_28541</name>
</gene>
<dbReference type="EnsemblFungi" id="PTTG_28541-t43_1">
    <property type="protein sequence ID" value="PTTG_28541-t43_1-p1"/>
    <property type="gene ID" value="PTTG_28541"/>
</dbReference>
<evidence type="ECO:0000313" key="1">
    <source>
        <dbReference type="EMBL" id="OAV89836.1"/>
    </source>
</evidence>
<accession>A0A180GAS6</accession>